<reference evidence="12" key="1">
    <citation type="submission" date="2022-11" db="EMBL/GenBank/DDBJ databases">
        <authorList>
            <person name="Petersen C."/>
        </authorList>
    </citation>
    <scope>NUCLEOTIDE SEQUENCE</scope>
    <source>
        <strain evidence="12">IBT 19713</strain>
    </source>
</reference>
<organism evidence="12 13">
    <name type="scientific">Penicillium chermesinum</name>
    <dbReference type="NCBI Taxonomy" id="63820"/>
    <lineage>
        <taxon>Eukaryota</taxon>
        <taxon>Fungi</taxon>
        <taxon>Dikarya</taxon>
        <taxon>Ascomycota</taxon>
        <taxon>Pezizomycotina</taxon>
        <taxon>Eurotiomycetes</taxon>
        <taxon>Eurotiomycetidae</taxon>
        <taxon>Eurotiales</taxon>
        <taxon>Aspergillaceae</taxon>
        <taxon>Penicillium</taxon>
    </lineage>
</organism>
<dbReference type="Proteomes" id="UP001150941">
    <property type="component" value="Unassembled WGS sequence"/>
</dbReference>
<evidence type="ECO:0000256" key="9">
    <source>
        <dbReference type="ARBA" id="ARBA00023295"/>
    </source>
</evidence>
<comment type="subcellular location">
    <subcellularLocation>
        <location evidence="2">Cell membrane</location>
        <topology evidence="2">Lipid-anchor</topology>
        <topology evidence="2">GPI-anchor</topology>
    </subcellularLocation>
</comment>
<protein>
    <recommendedName>
        <fullName evidence="4">endo-1,3(4)-beta-glucanase</fullName>
        <ecNumber evidence="4">3.2.1.6</ecNumber>
    </recommendedName>
</protein>
<keyword evidence="7" id="KW-0378">Hydrolase</keyword>
<keyword evidence="9" id="KW-0326">Glycosidase</keyword>
<dbReference type="SUPFAM" id="SSF49899">
    <property type="entry name" value="Concanavalin A-like lectins/glucanases"/>
    <property type="match status" value="1"/>
</dbReference>
<dbReference type="GO" id="GO:0052861">
    <property type="term" value="F:endo-1,3(4)-beta-glucanase activity"/>
    <property type="evidence" value="ECO:0007669"/>
    <property type="project" value="UniProtKB-EC"/>
</dbReference>
<dbReference type="EC" id="3.2.1.6" evidence="4"/>
<keyword evidence="5" id="KW-1003">Cell membrane</keyword>
<evidence type="ECO:0000259" key="11">
    <source>
        <dbReference type="PROSITE" id="PS51762"/>
    </source>
</evidence>
<dbReference type="PROSITE" id="PS51762">
    <property type="entry name" value="GH16_2"/>
    <property type="match status" value="1"/>
</dbReference>
<evidence type="ECO:0000256" key="10">
    <source>
        <dbReference type="SAM" id="Phobius"/>
    </source>
</evidence>
<evidence type="ECO:0000256" key="2">
    <source>
        <dbReference type="ARBA" id="ARBA00004609"/>
    </source>
</evidence>
<dbReference type="CDD" id="cd02181">
    <property type="entry name" value="GH16_fungal_Lam16A_glucanase"/>
    <property type="match status" value="1"/>
</dbReference>
<evidence type="ECO:0000256" key="8">
    <source>
        <dbReference type="ARBA" id="ARBA00023288"/>
    </source>
</evidence>
<dbReference type="InterPro" id="IPR013320">
    <property type="entry name" value="ConA-like_dom_sf"/>
</dbReference>
<dbReference type="EMBL" id="JAPQKS010000003">
    <property type="protein sequence ID" value="KAJ5238338.1"/>
    <property type="molecule type" value="Genomic_DNA"/>
</dbReference>
<keyword evidence="10" id="KW-0472">Membrane</keyword>
<dbReference type="InterPro" id="IPR050546">
    <property type="entry name" value="Glycosyl_Hydrlase_16"/>
</dbReference>
<evidence type="ECO:0000256" key="6">
    <source>
        <dbReference type="ARBA" id="ARBA00022622"/>
    </source>
</evidence>
<dbReference type="GO" id="GO:0009251">
    <property type="term" value="P:glucan catabolic process"/>
    <property type="evidence" value="ECO:0007669"/>
    <property type="project" value="TreeGrafter"/>
</dbReference>
<feature type="domain" description="GH16" evidence="11">
    <location>
        <begin position="98"/>
        <end position="364"/>
    </location>
</feature>
<dbReference type="GO" id="GO:0098552">
    <property type="term" value="C:side of membrane"/>
    <property type="evidence" value="ECO:0007669"/>
    <property type="project" value="UniProtKB-KW"/>
</dbReference>
<keyword evidence="13" id="KW-1185">Reference proteome</keyword>
<evidence type="ECO:0000256" key="7">
    <source>
        <dbReference type="ARBA" id="ARBA00022801"/>
    </source>
</evidence>
<dbReference type="PANTHER" id="PTHR10963">
    <property type="entry name" value="GLYCOSYL HYDROLASE-RELATED"/>
    <property type="match status" value="1"/>
</dbReference>
<keyword evidence="6" id="KW-0336">GPI-anchor</keyword>
<dbReference type="OrthoDB" id="192832at2759"/>
<comment type="caution">
    <text evidence="12">The sequence shown here is derived from an EMBL/GenBank/DDBJ whole genome shotgun (WGS) entry which is preliminary data.</text>
</comment>
<comment type="catalytic activity">
    <reaction evidence="1">
        <text>Endohydrolysis of (1-&gt;3)- or (1-&gt;4)-linkages in beta-D-glucans when the glucose residue whose reducing group is involved in the linkage to be hydrolyzed is itself substituted at C-3.</text>
        <dbReference type="EC" id="3.2.1.6"/>
    </reaction>
</comment>
<evidence type="ECO:0000313" key="12">
    <source>
        <dbReference type="EMBL" id="KAJ5238338.1"/>
    </source>
</evidence>
<reference evidence="12" key="2">
    <citation type="journal article" date="2023" name="IMA Fungus">
        <title>Comparative genomic study of the Penicillium genus elucidates a diverse pangenome and 15 lateral gene transfer events.</title>
        <authorList>
            <person name="Petersen C."/>
            <person name="Sorensen T."/>
            <person name="Nielsen M.R."/>
            <person name="Sondergaard T.E."/>
            <person name="Sorensen J.L."/>
            <person name="Fitzpatrick D.A."/>
            <person name="Frisvad J.C."/>
            <person name="Nielsen K.L."/>
        </authorList>
    </citation>
    <scope>NUCLEOTIDE SEQUENCE</scope>
    <source>
        <strain evidence="12">IBT 19713</strain>
    </source>
</reference>
<dbReference type="InterPro" id="IPR000757">
    <property type="entry name" value="Beta-glucanase-like"/>
</dbReference>
<dbReference type="Gene3D" id="2.60.120.200">
    <property type="match status" value="1"/>
</dbReference>
<sequence length="398" mass="44431">MDDRKLPAQYLDRYSDATSRLQAADLPKTLANPAVLVPSKSPEEERPKAAWYDWRQWSLRNPRSWSLRKQLVVASTVVVIIIVVVVGAYEGVKANRYPDYRPLDYKLVDIYGGISFFDQFDYFSGEDPTNGHVVYVNEQAALDLNLTHATDTSAILRVDSSTPNAVGGRNSVRIESKKAYDQGLFIFDILHTPYGCGTWPALWLVDGYNWPNNGEIDILETTNEGSRGNAVTLHTTDGCKMDVKRKQTGSALYKDCGNTTHSNAGCSVEGDPSTYGREFNQRGGGVYALELRAEGVRAWFFPREEIPADISSAGSSPNPSNWGTALADFPNTNCDISSHFRNQSIIANIDLCGDLAAQPQYYEKMYNCPATCPEFVSNNPSQFEDAYWEFRSFKVYQP</sequence>
<gene>
    <name evidence="12" type="ORF">N7468_002957</name>
</gene>
<evidence type="ECO:0000256" key="5">
    <source>
        <dbReference type="ARBA" id="ARBA00022475"/>
    </source>
</evidence>
<dbReference type="GeneID" id="83199557"/>
<name>A0A9W9P5J8_9EURO</name>
<evidence type="ECO:0000256" key="3">
    <source>
        <dbReference type="ARBA" id="ARBA00006865"/>
    </source>
</evidence>
<keyword evidence="10" id="KW-0812">Transmembrane</keyword>
<keyword evidence="10" id="KW-1133">Transmembrane helix</keyword>
<dbReference type="RefSeq" id="XP_058331257.1">
    <property type="nucleotide sequence ID" value="XM_058472254.1"/>
</dbReference>
<dbReference type="FunFam" id="2.60.120.200:FF:000114">
    <property type="entry name" value="Probable endo-1,3(4)-beta-glucanase NFIA_089530"/>
    <property type="match status" value="1"/>
</dbReference>
<accession>A0A9W9P5J8</accession>
<feature type="transmembrane region" description="Helical" evidence="10">
    <location>
        <begin position="71"/>
        <end position="89"/>
    </location>
</feature>
<proteinExistence type="inferred from homology"/>
<dbReference type="GO" id="GO:0005886">
    <property type="term" value="C:plasma membrane"/>
    <property type="evidence" value="ECO:0007669"/>
    <property type="project" value="UniProtKB-SubCell"/>
</dbReference>
<evidence type="ECO:0000256" key="1">
    <source>
        <dbReference type="ARBA" id="ARBA00000124"/>
    </source>
</evidence>
<comment type="similarity">
    <text evidence="3">Belongs to the glycosyl hydrolase 16 family.</text>
</comment>
<evidence type="ECO:0000313" key="13">
    <source>
        <dbReference type="Proteomes" id="UP001150941"/>
    </source>
</evidence>
<keyword evidence="8" id="KW-0449">Lipoprotein</keyword>
<dbReference type="Pfam" id="PF26113">
    <property type="entry name" value="GH16_XgeA"/>
    <property type="match status" value="1"/>
</dbReference>
<dbReference type="AlphaFoldDB" id="A0A9W9P5J8"/>
<evidence type="ECO:0000256" key="4">
    <source>
        <dbReference type="ARBA" id="ARBA00012599"/>
    </source>
</evidence>
<keyword evidence="6" id="KW-0325">Glycoprotein</keyword>
<dbReference type="PANTHER" id="PTHR10963:SF42">
    <property type="entry name" value="PUTATIVE (AFU_ORTHOLOGUE AFUA_5G02280)-RELATED"/>
    <property type="match status" value="1"/>
</dbReference>